<dbReference type="Proteomes" id="UP000053958">
    <property type="component" value="Unassembled WGS sequence"/>
</dbReference>
<keyword evidence="5" id="KW-1185">Reference proteome</keyword>
<feature type="domain" description="Sulfatase N-terminal" evidence="3">
    <location>
        <begin position="523"/>
        <end position="712"/>
    </location>
</feature>
<feature type="transmembrane region" description="Helical" evidence="2">
    <location>
        <begin position="42"/>
        <end position="66"/>
    </location>
</feature>
<feature type="transmembrane region" description="Helical" evidence="2">
    <location>
        <begin position="72"/>
        <end position="100"/>
    </location>
</feature>
<dbReference type="InterPro" id="IPR017850">
    <property type="entry name" value="Alkaline_phosphatase_core_sf"/>
</dbReference>
<sequence length="853" mass="96358">MGLPCALSRPPVAPFLFSLLVVSGMSSKLLHIAQHVRSLPLLYFIIYLPTLFFLDLFVICLGRLLLRGPETPLQMLTCILGGLMAFVTYGASAIQFGFFFETGSEVEWGASRSFVRDPAAMKLLMSGIRSVTVAGAVLFVVSWMLTPYLHTIVGNCLGAVRNWLVEGFRSPRALLPFARSPKPRYNVRVLIPAVAITTSLLLIRATRPAVPYDHLSEALPLSLSEAFHKSSATACHKRNPPFPFPDLISEEYWEEPHGNFPGWAPDLRHRHRENLSRPEWLPEHPPPGFSRWKAQPREKHDHEKGEKGHCPNFHHTYNPVTDPLKISNLDLEILHPLRQVFEANSVEINHIVLLSLESGRKEVFPMQPGTHLYDSIVETHAEDERDEIVDKLSRLTPVAQMVTGEYALTSQGTRNNFSDAVWQDHAADGMGGINVKGAITGSTFTLKSLLGSHCGVNPLPVDMIEEVNLDIYQPCLPHILELFNRGKNTSEADDAEPVAFQERPWKSVYMQSITDSFDRQSLLNRRLGFQQTIVKETISRSSAKYYPPKTKEINYFGYAESEIEPYLRDVIFEAAENKTRLFLSHLTSTTHHPWKVPDGFTEKMYMGTHNGLRSRHQDLNKYLNTVAYVDEWLGKILGYLDEAKIADSTLVVMIGDHGQAFVEDTAVTGTFENPHISNFRVPIVFRHPRLPRIDIAANATSLTIIPTLLDLLVQTRSLNEADTAIASSLVHEYQGQSLLRPFRSEYHGRRVWNFGLINSGGSMLSVSTAGLPFRLVLPLRTESGETNKVFQYRFTHTDRDPAEQNPLEAWTLGGLRRSVQQKYGREAADWVDDAGRLGMWWVAEQKQIWKWKE</sequence>
<dbReference type="AlphaFoldDB" id="A0A0F4YXN3"/>
<proteinExistence type="predicted"/>
<dbReference type="RefSeq" id="XP_013329452.1">
    <property type="nucleotide sequence ID" value="XM_013473998.1"/>
</dbReference>
<evidence type="ECO:0000313" key="5">
    <source>
        <dbReference type="Proteomes" id="UP000053958"/>
    </source>
</evidence>
<protein>
    <recommendedName>
        <fullName evidence="3">Sulfatase N-terminal domain-containing protein</fullName>
    </recommendedName>
</protein>
<dbReference type="PANTHER" id="PTHR43751">
    <property type="entry name" value="SULFATASE"/>
    <property type="match status" value="1"/>
</dbReference>
<accession>A0A0F4YXN3</accession>
<dbReference type="Pfam" id="PF00884">
    <property type="entry name" value="Sulfatase"/>
    <property type="match status" value="1"/>
</dbReference>
<organism evidence="4 5">
    <name type="scientific">Rasamsonia emersonii (strain ATCC 16479 / CBS 393.64 / IMI 116815)</name>
    <dbReference type="NCBI Taxonomy" id="1408163"/>
    <lineage>
        <taxon>Eukaryota</taxon>
        <taxon>Fungi</taxon>
        <taxon>Dikarya</taxon>
        <taxon>Ascomycota</taxon>
        <taxon>Pezizomycotina</taxon>
        <taxon>Eurotiomycetes</taxon>
        <taxon>Eurotiomycetidae</taxon>
        <taxon>Eurotiales</taxon>
        <taxon>Trichocomaceae</taxon>
        <taxon>Rasamsonia</taxon>
    </lineage>
</organism>
<comment type="caution">
    <text evidence="4">The sequence shown here is derived from an EMBL/GenBank/DDBJ whole genome shotgun (WGS) entry which is preliminary data.</text>
</comment>
<feature type="region of interest" description="Disordered" evidence="1">
    <location>
        <begin position="277"/>
        <end position="313"/>
    </location>
</feature>
<dbReference type="OrthoDB" id="96314at2759"/>
<name>A0A0F4YXN3_RASE3</name>
<dbReference type="GeneID" id="25315485"/>
<dbReference type="STRING" id="1408163.A0A0F4YXN3"/>
<evidence type="ECO:0000256" key="2">
    <source>
        <dbReference type="SAM" id="Phobius"/>
    </source>
</evidence>
<keyword evidence="2" id="KW-1133">Transmembrane helix</keyword>
<reference evidence="4 5" key="1">
    <citation type="submission" date="2015-04" db="EMBL/GenBank/DDBJ databases">
        <authorList>
            <person name="Heijne W.H."/>
            <person name="Fedorova N.D."/>
            <person name="Nierman W.C."/>
            <person name="Vollebregt A.W."/>
            <person name="Zhao Z."/>
            <person name="Wu L."/>
            <person name="Kumar M."/>
            <person name="Stam H."/>
            <person name="van den Berg M.A."/>
            <person name="Pel H.J."/>
        </authorList>
    </citation>
    <scope>NUCLEOTIDE SEQUENCE [LARGE SCALE GENOMIC DNA]</scope>
    <source>
        <strain evidence="4 5">CBS 393.64</strain>
    </source>
</reference>
<keyword evidence="2" id="KW-0472">Membrane</keyword>
<dbReference type="InterPro" id="IPR000917">
    <property type="entry name" value="Sulfatase_N"/>
</dbReference>
<dbReference type="Gene3D" id="3.40.720.10">
    <property type="entry name" value="Alkaline Phosphatase, subunit A"/>
    <property type="match status" value="1"/>
</dbReference>
<dbReference type="SUPFAM" id="SSF53649">
    <property type="entry name" value="Alkaline phosphatase-like"/>
    <property type="match status" value="1"/>
</dbReference>
<evidence type="ECO:0000259" key="3">
    <source>
        <dbReference type="Pfam" id="PF00884"/>
    </source>
</evidence>
<feature type="transmembrane region" description="Helical" evidence="2">
    <location>
        <begin position="185"/>
        <end position="203"/>
    </location>
</feature>
<dbReference type="EMBL" id="LASV01000122">
    <property type="protein sequence ID" value="KKA22840.1"/>
    <property type="molecule type" value="Genomic_DNA"/>
</dbReference>
<evidence type="ECO:0000313" key="4">
    <source>
        <dbReference type="EMBL" id="KKA22840.1"/>
    </source>
</evidence>
<dbReference type="PANTHER" id="PTHR43751:SF3">
    <property type="entry name" value="SULFATASE N-TERMINAL DOMAIN-CONTAINING PROTEIN"/>
    <property type="match status" value="1"/>
</dbReference>
<dbReference type="InterPro" id="IPR052701">
    <property type="entry name" value="GAG_Ulvan_Degrading_Sulfatases"/>
</dbReference>
<evidence type="ECO:0000256" key="1">
    <source>
        <dbReference type="SAM" id="MobiDB-lite"/>
    </source>
</evidence>
<keyword evidence="2" id="KW-0812">Transmembrane</keyword>
<feature type="compositionally biased region" description="Basic and acidic residues" evidence="1">
    <location>
        <begin position="295"/>
        <end position="309"/>
    </location>
</feature>
<gene>
    <name evidence="4" type="ORF">T310_3135</name>
</gene>
<feature type="transmembrane region" description="Helical" evidence="2">
    <location>
        <begin position="12"/>
        <end position="30"/>
    </location>
</feature>